<dbReference type="PANTHER" id="PTHR34390">
    <property type="entry name" value="UPF0442 PROTEIN YJJB-RELATED"/>
    <property type="match status" value="1"/>
</dbReference>
<evidence type="ECO:0000313" key="10">
    <source>
        <dbReference type="Proteomes" id="UP000006008"/>
    </source>
</evidence>
<dbReference type="GeneID" id="92816959"/>
<name>G5H6I1_9BACT</name>
<keyword evidence="4 7" id="KW-1133">Transmembrane helix</keyword>
<feature type="transmembrane region" description="Helical" evidence="7">
    <location>
        <begin position="226"/>
        <end position="247"/>
    </location>
</feature>
<accession>G5H6I1</accession>
<keyword evidence="3 7" id="KW-0812">Transmembrane</keyword>
<dbReference type="OrthoDB" id="9813917at2"/>
<evidence type="ECO:0000256" key="1">
    <source>
        <dbReference type="ARBA" id="ARBA00004651"/>
    </source>
</evidence>
<evidence type="ECO:0000256" key="3">
    <source>
        <dbReference type="ARBA" id="ARBA00022692"/>
    </source>
</evidence>
<dbReference type="RefSeq" id="WP_009133347.1">
    <property type="nucleotide sequence ID" value="NZ_CP102250.1"/>
</dbReference>
<feature type="transmembrane region" description="Helical" evidence="7">
    <location>
        <begin position="288"/>
        <end position="310"/>
    </location>
</feature>
<feature type="transmembrane region" description="Helical" evidence="7">
    <location>
        <begin position="199"/>
        <end position="214"/>
    </location>
</feature>
<evidence type="ECO:0000256" key="5">
    <source>
        <dbReference type="ARBA" id="ARBA00023136"/>
    </source>
</evidence>
<comment type="caution">
    <text evidence="9">The sequence shown here is derived from an EMBL/GenBank/DDBJ whole genome shotgun (WGS) entry which is preliminary data.</text>
</comment>
<keyword evidence="10" id="KW-1185">Reference proteome</keyword>
<dbReference type="GO" id="GO:0022857">
    <property type="term" value="F:transmembrane transporter activity"/>
    <property type="evidence" value="ECO:0007669"/>
    <property type="project" value="InterPro"/>
</dbReference>
<dbReference type="HOGENOM" id="CLU_070277_1_0_10"/>
<dbReference type="InterPro" id="IPR010619">
    <property type="entry name" value="ThrE-like_N"/>
</dbReference>
<dbReference type="Pfam" id="PF06738">
    <property type="entry name" value="ThrE"/>
    <property type="match status" value="1"/>
</dbReference>
<comment type="subcellular location">
    <subcellularLocation>
        <location evidence="1">Cell membrane</location>
        <topology evidence="1">Multi-pass membrane protein</topology>
    </subcellularLocation>
</comment>
<dbReference type="AlphaFoldDB" id="G5H6I1"/>
<evidence type="ECO:0000256" key="7">
    <source>
        <dbReference type="SAM" id="Phobius"/>
    </source>
</evidence>
<dbReference type="Pfam" id="PF14375">
    <property type="entry name" value="Cys_rich_CWC"/>
    <property type="match status" value="1"/>
</dbReference>
<dbReference type="GO" id="GO:0005886">
    <property type="term" value="C:plasma membrane"/>
    <property type="evidence" value="ECO:0007669"/>
    <property type="project" value="UniProtKB-SubCell"/>
</dbReference>
<dbReference type="PANTHER" id="PTHR34390:SF2">
    <property type="entry name" value="SUCCINATE TRANSPORTER SUBUNIT YJJP-RELATED"/>
    <property type="match status" value="1"/>
</dbReference>
<proteinExistence type="inferred from homology"/>
<feature type="domain" description="Threonine/serine exporter-like N-terminal" evidence="8">
    <location>
        <begin position="68"/>
        <end position="305"/>
    </location>
</feature>
<evidence type="ECO:0000256" key="4">
    <source>
        <dbReference type="ARBA" id="ARBA00022989"/>
    </source>
</evidence>
<keyword evidence="5 7" id="KW-0472">Membrane</keyword>
<evidence type="ECO:0000259" key="8">
    <source>
        <dbReference type="Pfam" id="PF06738"/>
    </source>
</evidence>
<comment type="similarity">
    <text evidence="6">Belongs to the ThrE exporter (TC 2.A.79) family.</text>
</comment>
<evidence type="ECO:0000256" key="6">
    <source>
        <dbReference type="ARBA" id="ARBA00034125"/>
    </source>
</evidence>
<dbReference type="eggNOG" id="COG2966">
    <property type="taxonomic scope" value="Bacteria"/>
</dbReference>
<reference evidence="9 10" key="1">
    <citation type="submission" date="2011-08" db="EMBL/GenBank/DDBJ databases">
        <title>The Genome Sequence of Alistipes indistinctus YIT 12060.</title>
        <authorList>
            <consortium name="The Broad Institute Genome Sequencing Platform"/>
            <person name="Earl A."/>
            <person name="Ward D."/>
            <person name="Feldgarden M."/>
            <person name="Gevers D."/>
            <person name="Morotomi M."/>
            <person name="Young S.K."/>
            <person name="Zeng Q."/>
            <person name="Gargeya S."/>
            <person name="Fitzgerald M."/>
            <person name="Haas B."/>
            <person name="Abouelleil A."/>
            <person name="Alvarado L."/>
            <person name="Arachchi H.M."/>
            <person name="Berlin A."/>
            <person name="Brown A."/>
            <person name="Chapman S.B."/>
            <person name="Chen Z."/>
            <person name="Dunbar C."/>
            <person name="Freedman E."/>
            <person name="Gearin G."/>
            <person name="Gellesch M."/>
            <person name="Goldberg J."/>
            <person name="Griggs A."/>
            <person name="Gujja S."/>
            <person name="Heiman D."/>
            <person name="Howarth C."/>
            <person name="Larson L."/>
            <person name="Lui A."/>
            <person name="MacDonald P.J.P."/>
            <person name="Montmayeur A."/>
            <person name="Murphy C."/>
            <person name="Neiman D."/>
            <person name="Pearson M."/>
            <person name="Priest M."/>
            <person name="Roberts A."/>
            <person name="Saif S."/>
            <person name="Shea T."/>
            <person name="Shenoy N."/>
            <person name="Sisk P."/>
            <person name="Stolte C."/>
            <person name="Sykes S."/>
            <person name="Wortman J."/>
            <person name="Nusbaum C."/>
            <person name="Birren B."/>
        </authorList>
    </citation>
    <scope>NUCLEOTIDE SEQUENCE [LARGE SCALE GENOMIC DNA]</scope>
    <source>
        <strain evidence="9 10">YIT 12060</strain>
    </source>
</reference>
<dbReference type="GO" id="GO:0015744">
    <property type="term" value="P:succinate transport"/>
    <property type="evidence" value="ECO:0007669"/>
    <property type="project" value="TreeGrafter"/>
</dbReference>
<keyword evidence="2" id="KW-1003">Cell membrane</keyword>
<organism evidence="9 10">
    <name type="scientific">Alistipes indistinctus YIT 12060</name>
    <dbReference type="NCBI Taxonomy" id="742725"/>
    <lineage>
        <taxon>Bacteria</taxon>
        <taxon>Pseudomonadati</taxon>
        <taxon>Bacteroidota</taxon>
        <taxon>Bacteroidia</taxon>
        <taxon>Bacteroidales</taxon>
        <taxon>Rikenellaceae</taxon>
        <taxon>Alistipes</taxon>
    </lineage>
</organism>
<evidence type="ECO:0000313" key="9">
    <source>
        <dbReference type="EMBL" id="EHB92992.1"/>
    </source>
</evidence>
<dbReference type="Proteomes" id="UP000006008">
    <property type="component" value="Unassembled WGS sequence"/>
</dbReference>
<dbReference type="InterPro" id="IPR032720">
    <property type="entry name" value="Cys_rich_CWC"/>
</dbReference>
<protein>
    <recommendedName>
        <fullName evidence="8">Threonine/serine exporter-like N-terminal domain-containing protein</fullName>
    </recommendedName>
</protein>
<sequence>MEKICPRCGARFECRHDSIESCHCTSVRLSDEQRDYIARNYSGCLCHHCLENITTEPHPVSVRELANFLLDLSRTLMGAGAHTSRVVRNVTRIAESFGYKVDMTIFQMHITMTIRHAGDDTIRRTSVGKIGPAAFNFDIISQISSLSWEAHDEHLSFRELTEKYERIIRKPRISRWWVLVLVMAANACFCRLFGGDVPAMGLVAAATFVGFFVRQEMSTRHANHMAIFLICSFIASLIASAGFRFHLGTTPETALGTSVLFLIPGVPLINSIFDLLEGHVLVGISRAVNALILIVCIALGLSATLLILGLDTL</sequence>
<dbReference type="EMBL" id="ADLD01000005">
    <property type="protein sequence ID" value="EHB92992.1"/>
    <property type="molecule type" value="Genomic_DNA"/>
</dbReference>
<gene>
    <name evidence="9" type="ORF">HMPREF9450_00541</name>
</gene>
<feature type="transmembrane region" description="Helical" evidence="7">
    <location>
        <begin position="253"/>
        <end position="276"/>
    </location>
</feature>
<dbReference type="InterPro" id="IPR050539">
    <property type="entry name" value="ThrE_Dicarb/AminoAcid_Exp"/>
</dbReference>
<dbReference type="PATRIC" id="fig|742725.3.peg.591"/>
<evidence type="ECO:0000256" key="2">
    <source>
        <dbReference type="ARBA" id="ARBA00022475"/>
    </source>
</evidence>
<dbReference type="STRING" id="742725.HMPREF9450_00541"/>
<feature type="transmembrane region" description="Helical" evidence="7">
    <location>
        <begin position="176"/>
        <end position="193"/>
    </location>
</feature>